<evidence type="ECO:0000256" key="1">
    <source>
        <dbReference type="SAM" id="MobiDB-lite"/>
    </source>
</evidence>
<protein>
    <submittedName>
        <fullName evidence="2">Uncharacterized protein</fullName>
    </submittedName>
</protein>
<dbReference type="Proteomes" id="UP000499080">
    <property type="component" value="Unassembled WGS sequence"/>
</dbReference>
<dbReference type="EMBL" id="BGPR01000617">
    <property type="protein sequence ID" value="GBM28696.1"/>
    <property type="molecule type" value="Genomic_DNA"/>
</dbReference>
<feature type="compositionally biased region" description="Basic residues" evidence="1">
    <location>
        <begin position="1"/>
        <end position="11"/>
    </location>
</feature>
<name>A0A4Y2EL11_ARAVE</name>
<dbReference type="AlphaFoldDB" id="A0A4Y2EL11"/>
<sequence length="93" mass="10756">MEGRTHGRRPSTHTEGRTHGRKTQKEGHMEGRHRRKTWKEDTEGRTHGRREGTDYMIAAHEHPSPSQTTDCSGVDTPSTKILFEKDIRMLPEH</sequence>
<evidence type="ECO:0000313" key="2">
    <source>
        <dbReference type="EMBL" id="GBM28696.1"/>
    </source>
</evidence>
<evidence type="ECO:0000313" key="3">
    <source>
        <dbReference type="Proteomes" id="UP000499080"/>
    </source>
</evidence>
<keyword evidence="3" id="KW-1185">Reference proteome</keyword>
<proteinExistence type="predicted"/>
<feature type="region of interest" description="Disordered" evidence="1">
    <location>
        <begin position="1"/>
        <end position="53"/>
    </location>
</feature>
<gene>
    <name evidence="2" type="ORF">AVEN_116708_1</name>
</gene>
<reference evidence="2 3" key="1">
    <citation type="journal article" date="2019" name="Sci. Rep.">
        <title>Orb-weaving spider Araneus ventricosus genome elucidates the spidroin gene catalogue.</title>
        <authorList>
            <person name="Kono N."/>
            <person name="Nakamura H."/>
            <person name="Ohtoshi R."/>
            <person name="Moran D.A.P."/>
            <person name="Shinohara A."/>
            <person name="Yoshida Y."/>
            <person name="Fujiwara M."/>
            <person name="Mori M."/>
            <person name="Tomita M."/>
            <person name="Arakawa K."/>
        </authorList>
    </citation>
    <scope>NUCLEOTIDE SEQUENCE [LARGE SCALE GENOMIC DNA]</scope>
</reference>
<feature type="compositionally biased region" description="Basic and acidic residues" evidence="1">
    <location>
        <begin position="38"/>
        <end position="53"/>
    </location>
</feature>
<feature type="compositionally biased region" description="Basic and acidic residues" evidence="1">
    <location>
        <begin position="12"/>
        <end position="30"/>
    </location>
</feature>
<accession>A0A4Y2EL11</accession>
<comment type="caution">
    <text evidence="2">The sequence shown here is derived from an EMBL/GenBank/DDBJ whole genome shotgun (WGS) entry which is preliminary data.</text>
</comment>
<organism evidence="2 3">
    <name type="scientific">Araneus ventricosus</name>
    <name type="common">Orbweaver spider</name>
    <name type="synonym">Epeira ventricosa</name>
    <dbReference type="NCBI Taxonomy" id="182803"/>
    <lineage>
        <taxon>Eukaryota</taxon>
        <taxon>Metazoa</taxon>
        <taxon>Ecdysozoa</taxon>
        <taxon>Arthropoda</taxon>
        <taxon>Chelicerata</taxon>
        <taxon>Arachnida</taxon>
        <taxon>Araneae</taxon>
        <taxon>Araneomorphae</taxon>
        <taxon>Entelegynae</taxon>
        <taxon>Araneoidea</taxon>
        <taxon>Araneidae</taxon>
        <taxon>Araneus</taxon>
    </lineage>
</organism>